<dbReference type="EMBL" id="PNBA02000284">
    <property type="protein sequence ID" value="KAG6384077.1"/>
    <property type="molecule type" value="Genomic_DNA"/>
</dbReference>
<keyword evidence="2" id="KW-0472">Membrane</keyword>
<gene>
    <name evidence="3" type="ORF">SASPL_156119</name>
</gene>
<reference evidence="3" key="2">
    <citation type="submission" date="2020-08" db="EMBL/GenBank/DDBJ databases">
        <title>Plant Genome Project.</title>
        <authorList>
            <person name="Zhang R.-G."/>
        </authorList>
    </citation>
    <scope>NUCLEOTIDE SEQUENCE</scope>
    <source>
        <strain evidence="3">Huo1</strain>
        <tissue evidence="3">Leaf</tissue>
    </source>
</reference>
<feature type="region of interest" description="Disordered" evidence="1">
    <location>
        <begin position="319"/>
        <end position="342"/>
    </location>
</feature>
<feature type="transmembrane region" description="Helical" evidence="2">
    <location>
        <begin position="210"/>
        <end position="233"/>
    </location>
</feature>
<evidence type="ECO:0000313" key="3">
    <source>
        <dbReference type="EMBL" id="KAG6384077.1"/>
    </source>
</evidence>
<sequence length="342" mass="39008">MACKGFWECMLKLLNFLLMVVGLAMVGYGIYLFVKYKNIASSGGDAHPTPLSLELVQLGRPMLLAVSLANNIFDKLPKACMGVIRINAFCVVTVVHSLDSVKPQRDLFNCGAQVYLSLHWNWCGCSFCCLLWLHWNDNSKWVLPDLFVNLIHEPSVQEIPTDKTGNFDKIYEFLEDHWEIVKWVAFGAVILEERISDFIVLSRWLKLEQFWFSFILLITVGMQTIIFLLALIVRAANRPADYDSDEEYIGAPRQQNRQPLINRQTVPTTGVSAANTLDQRPNRNDAWSTRMREKEFAIDVYCGFELMYGLDTSEFTYNPSEAGRHPQAATQPAEEGSRCMIM</sequence>
<evidence type="ECO:0008006" key="5">
    <source>
        <dbReference type="Google" id="ProtNLM"/>
    </source>
</evidence>
<accession>A0A8X8YYB4</accession>
<dbReference type="AlphaFoldDB" id="A0A8X8YYB4"/>
<dbReference type="Proteomes" id="UP000298416">
    <property type="component" value="Unassembled WGS sequence"/>
</dbReference>
<keyword evidence="2" id="KW-0812">Transmembrane</keyword>
<evidence type="ECO:0000256" key="2">
    <source>
        <dbReference type="SAM" id="Phobius"/>
    </source>
</evidence>
<comment type="caution">
    <text evidence="3">The sequence shown here is derived from an EMBL/GenBank/DDBJ whole genome shotgun (WGS) entry which is preliminary data.</text>
</comment>
<protein>
    <recommendedName>
        <fullName evidence="5">Tobamovirus multiplication protein 2A</fullName>
    </recommendedName>
</protein>
<evidence type="ECO:0000313" key="4">
    <source>
        <dbReference type="Proteomes" id="UP000298416"/>
    </source>
</evidence>
<keyword evidence="2" id="KW-1133">Transmembrane helix</keyword>
<reference evidence="3" key="1">
    <citation type="submission" date="2018-01" db="EMBL/GenBank/DDBJ databases">
        <authorList>
            <person name="Mao J.F."/>
        </authorList>
    </citation>
    <scope>NUCLEOTIDE SEQUENCE</scope>
    <source>
        <strain evidence="3">Huo1</strain>
        <tissue evidence="3">Leaf</tissue>
    </source>
</reference>
<keyword evidence="4" id="KW-1185">Reference proteome</keyword>
<feature type="transmembrane region" description="Helical" evidence="2">
    <location>
        <begin position="13"/>
        <end position="34"/>
    </location>
</feature>
<proteinExistence type="predicted"/>
<name>A0A8X8YYB4_SALSN</name>
<evidence type="ECO:0000256" key="1">
    <source>
        <dbReference type="SAM" id="MobiDB-lite"/>
    </source>
</evidence>
<organism evidence="3">
    <name type="scientific">Salvia splendens</name>
    <name type="common">Scarlet sage</name>
    <dbReference type="NCBI Taxonomy" id="180675"/>
    <lineage>
        <taxon>Eukaryota</taxon>
        <taxon>Viridiplantae</taxon>
        <taxon>Streptophyta</taxon>
        <taxon>Embryophyta</taxon>
        <taxon>Tracheophyta</taxon>
        <taxon>Spermatophyta</taxon>
        <taxon>Magnoliopsida</taxon>
        <taxon>eudicotyledons</taxon>
        <taxon>Gunneridae</taxon>
        <taxon>Pentapetalae</taxon>
        <taxon>asterids</taxon>
        <taxon>lamiids</taxon>
        <taxon>Lamiales</taxon>
        <taxon>Lamiaceae</taxon>
        <taxon>Nepetoideae</taxon>
        <taxon>Mentheae</taxon>
        <taxon>Salviinae</taxon>
        <taxon>Salvia</taxon>
        <taxon>Salvia subgen. Calosphace</taxon>
        <taxon>core Calosphace</taxon>
    </lineage>
</organism>